<sequence length="300" mass="32909">MKFKKILGITVLAVASTVALAACGAGGNKSAKDDKTLTVGIMTLDNTTEPVWDKVKELAKDKGVTIDLKEFTDFNQPNKALKNGEIDVNAFQHIYFLNNWNKENKGDLVPVADTLLSPIHLFSGTENGKAKYKDVKELPEGATISVPNDSTNESRALTLLQTAGLLKLDVKDGELATIKNISENPKKLEIKEISAEQAAQTLSSVDAAVVNNTYAQQQNVDYNTTLFQEDPSQDLKEWVNIIAANKDWEKSNKSDAIKTLIKAYQNDEVAQIIYDASNKVDLPAWKGAPTRDQLEANSKK</sequence>
<keyword evidence="2 8" id="KW-0732">Signal</keyword>
<evidence type="ECO:0000256" key="1">
    <source>
        <dbReference type="ARBA" id="ARBA00004635"/>
    </source>
</evidence>
<evidence type="ECO:0000313" key="10">
    <source>
        <dbReference type="Proteomes" id="UP000509120"/>
    </source>
</evidence>
<evidence type="ECO:0000313" key="9">
    <source>
        <dbReference type="EMBL" id="CAD0154210.1"/>
    </source>
</evidence>
<keyword evidence="3" id="KW-0472">Membrane</keyword>
<dbReference type="PANTHER" id="PTHR30429:SF0">
    <property type="entry name" value="METHIONINE-BINDING LIPOPROTEIN METQ"/>
    <property type="match status" value="1"/>
</dbReference>
<dbReference type="GeneID" id="66898222"/>
<comment type="similarity">
    <text evidence="6">Belongs to the nlpA lipoprotein family.</text>
</comment>
<dbReference type="Gene3D" id="3.40.190.10">
    <property type="entry name" value="Periplasmic binding protein-like II"/>
    <property type="match status" value="2"/>
</dbReference>
<evidence type="ECO:0000256" key="2">
    <source>
        <dbReference type="ARBA" id="ARBA00022729"/>
    </source>
</evidence>
<dbReference type="AlphaFoldDB" id="A0AAU9H5W5"/>
<feature type="signal peptide" evidence="8">
    <location>
        <begin position="1"/>
        <end position="21"/>
    </location>
</feature>
<dbReference type="PANTHER" id="PTHR30429">
    <property type="entry name" value="D-METHIONINE-BINDING LIPOPROTEIN METQ"/>
    <property type="match status" value="1"/>
</dbReference>
<name>A0AAU9H5W5_STRTR</name>
<evidence type="ECO:0000256" key="7">
    <source>
        <dbReference type="PIRSR" id="PIRSR002854-1"/>
    </source>
</evidence>
<evidence type="ECO:0000256" key="4">
    <source>
        <dbReference type="ARBA" id="ARBA00023139"/>
    </source>
</evidence>
<dbReference type="Pfam" id="PF03180">
    <property type="entry name" value="Lipoprotein_9"/>
    <property type="match status" value="1"/>
</dbReference>
<dbReference type="InterPro" id="IPR004872">
    <property type="entry name" value="Lipoprotein_NlpA"/>
</dbReference>
<keyword evidence="5 6" id="KW-0449">Lipoprotein</keyword>
<protein>
    <recommendedName>
        <fullName evidence="6">Lipoprotein</fullName>
    </recommendedName>
</protein>
<gene>
    <name evidence="9" type="ORF">STHERMO_0338</name>
</gene>
<feature type="chain" id="PRO_5043773426" description="Lipoprotein" evidence="8">
    <location>
        <begin position="22"/>
        <end position="300"/>
    </location>
</feature>
<evidence type="ECO:0000256" key="8">
    <source>
        <dbReference type="SAM" id="SignalP"/>
    </source>
</evidence>
<dbReference type="Proteomes" id="UP000509120">
    <property type="component" value="Chromosome"/>
</dbReference>
<evidence type="ECO:0000256" key="5">
    <source>
        <dbReference type="ARBA" id="ARBA00023288"/>
    </source>
</evidence>
<dbReference type="KEGG" id="sths:AVT04_03370"/>
<proteinExistence type="inferred from homology"/>
<dbReference type="GO" id="GO:0016020">
    <property type="term" value="C:membrane"/>
    <property type="evidence" value="ECO:0007669"/>
    <property type="project" value="UniProtKB-SubCell"/>
</dbReference>
<reference evidence="9 10" key="1">
    <citation type="submission" date="2020-06" db="EMBL/GenBank/DDBJ databases">
        <authorList>
            <person name="Chuat V."/>
        </authorList>
    </citation>
    <scope>NUCLEOTIDE SEQUENCE [LARGE SCALE GENOMIC DNA]</scope>
    <source>
        <strain evidence="9">STH_CIRM_1046</strain>
    </source>
</reference>
<feature type="lipid moiety-binding region" description="S-diacylglycerol cysteine" evidence="7">
    <location>
        <position position="23"/>
    </location>
</feature>
<accession>A0AAU9H5W5</accession>
<dbReference type="PROSITE" id="PS51257">
    <property type="entry name" value="PROKAR_LIPOPROTEIN"/>
    <property type="match status" value="1"/>
</dbReference>
<evidence type="ECO:0000256" key="3">
    <source>
        <dbReference type="ARBA" id="ARBA00023136"/>
    </source>
</evidence>
<evidence type="ECO:0000256" key="6">
    <source>
        <dbReference type="PIRNR" id="PIRNR002854"/>
    </source>
</evidence>
<dbReference type="PIRSF" id="PIRSF002854">
    <property type="entry name" value="MetQ"/>
    <property type="match status" value="1"/>
</dbReference>
<keyword evidence="4" id="KW-0564">Palmitate</keyword>
<organism evidence="9 10">
    <name type="scientific">Streptococcus thermophilus</name>
    <dbReference type="NCBI Taxonomy" id="1308"/>
    <lineage>
        <taxon>Bacteria</taxon>
        <taxon>Bacillati</taxon>
        <taxon>Bacillota</taxon>
        <taxon>Bacilli</taxon>
        <taxon>Lactobacillales</taxon>
        <taxon>Streptococcaceae</taxon>
        <taxon>Streptococcus</taxon>
    </lineage>
</organism>
<comment type="subcellular location">
    <subcellularLocation>
        <location evidence="1">Membrane</location>
        <topology evidence="1">Lipid-anchor</topology>
    </subcellularLocation>
</comment>
<dbReference type="RefSeq" id="WP_002949597.1">
    <property type="nucleotide sequence ID" value="NZ_BJMZ01000008.1"/>
</dbReference>
<dbReference type="EMBL" id="LR822030">
    <property type="protein sequence ID" value="CAD0154210.1"/>
    <property type="molecule type" value="Genomic_DNA"/>
</dbReference>
<dbReference type="SUPFAM" id="SSF53850">
    <property type="entry name" value="Periplasmic binding protein-like II"/>
    <property type="match status" value="1"/>
</dbReference>